<accession>A0A3B0WF12</accession>
<dbReference type="PROSITE" id="PS50885">
    <property type="entry name" value="HAMP"/>
    <property type="match status" value="1"/>
</dbReference>
<dbReference type="PANTHER" id="PTHR33121">
    <property type="entry name" value="CYCLIC DI-GMP PHOSPHODIESTERASE PDEF"/>
    <property type="match status" value="1"/>
</dbReference>
<dbReference type="GO" id="GO:0007165">
    <property type="term" value="P:signal transduction"/>
    <property type="evidence" value="ECO:0007669"/>
    <property type="project" value="InterPro"/>
</dbReference>
<proteinExistence type="predicted"/>
<evidence type="ECO:0000256" key="1">
    <source>
        <dbReference type="SAM" id="Phobius"/>
    </source>
</evidence>
<dbReference type="Gene3D" id="6.20.270.20">
    <property type="entry name" value="LapD/MoxY periplasmic domain"/>
    <property type="match status" value="1"/>
</dbReference>
<feature type="domain" description="HAMP" evidence="3">
    <location>
        <begin position="172"/>
        <end position="224"/>
    </location>
</feature>
<dbReference type="InterPro" id="IPR001633">
    <property type="entry name" value="EAL_dom"/>
</dbReference>
<organism evidence="5">
    <name type="scientific">hydrothermal vent metagenome</name>
    <dbReference type="NCBI Taxonomy" id="652676"/>
    <lineage>
        <taxon>unclassified sequences</taxon>
        <taxon>metagenomes</taxon>
        <taxon>ecological metagenomes</taxon>
    </lineage>
</organism>
<dbReference type="EMBL" id="UOFC01000271">
    <property type="protein sequence ID" value="VAW49287.1"/>
    <property type="molecule type" value="Genomic_DNA"/>
</dbReference>
<evidence type="ECO:0000313" key="5">
    <source>
        <dbReference type="EMBL" id="VAW49287.1"/>
    </source>
</evidence>
<dbReference type="Gene3D" id="3.20.20.450">
    <property type="entry name" value="EAL domain"/>
    <property type="match status" value="1"/>
</dbReference>
<dbReference type="SUPFAM" id="SSF141868">
    <property type="entry name" value="EAL domain-like"/>
    <property type="match status" value="1"/>
</dbReference>
<dbReference type="InterPro" id="IPR003660">
    <property type="entry name" value="HAMP_dom"/>
</dbReference>
<dbReference type="CDD" id="cd01948">
    <property type="entry name" value="EAL"/>
    <property type="match status" value="1"/>
</dbReference>
<dbReference type="PROSITE" id="PS50887">
    <property type="entry name" value="GGDEF"/>
    <property type="match status" value="1"/>
</dbReference>
<dbReference type="InterPro" id="IPR029787">
    <property type="entry name" value="Nucleotide_cyclase"/>
</dbReference>
<gene>
    <name evidence="5" type="ORF">MNBD_GAMMA03-314</name>
</gene>
<dbReference type="Gene3D" id="3.30.70.270">
    <property type="match status" value="1"/>
</dbReference>
<dbReference type="PANTHER" id="PTHR33121:SF79">
    <property type="entry name" value="CYCLIC DI-GMP PHOSPHODIESTERASE PDED-RELATED"/>
    <property type="match status" value="1"/>
</dbReference>
<keyword evidence="5" id="KW-0675">Receptor</keyword>
<dbReference type="CDD" id="cd01949">
    <property type="entry name" value="GGDEF"/>
    <property type="match status" value="1"/>
</dbReference>
<dbReference type="InterPro" id="IPR042461">
    <property type="entry name" value="LapD_MoxY_peri_C"/>
</dbReference>
<evidence type="ECO:0000259" key="2">
    <source>
        <dbReference type="PROSITE" id="PS50883"/>
    </source>
</evidence>
<dbReference type="InterPro" id="IPR000160">
    <property type="entry name" value="GGDEF_dom"/>
</dbReference>
<dbReference type="InterPro" id="IPR035919">
    <property type="entry name" value="EAL_sf"/>
</dbReference>
<evidence type="ECO:0000259" key="3">
    <source>
        <dbReference type="PROSITE" id="PS50885"/>
    </source>
</evidence>
<dbReference type="GO" id="GO:0016020">
    <property type="term" value="C:membrane"/>
    <property type="evidence" value="ECO:0007669"/>
    <property type="project" value="InterPro"/>
</dbReference>
<keyword evidence="1" id="KW-1133">Transmembrane helix</keyword>
<dbReference type="InterPro" id="IPR043128">
    <property type="entry name" value="Rev_trsase/Diguanyl_cyclase"/>
</dbReference>
<dbReference type="Gene3D" id="3.30.110.200">
    <property type="match status" value="1"/>
</dbReference>
<dbReference type="SMART" id="SM00052">
    <property type="entry name" value="EAL"/>
    <property type="match status" value="1"/>
</dbReference>
<dbReference type="GO" id="GO:0071111">
    <property type="term" value="F:cyclic-guanylate-specific phosphodiesterase activity"/>
    <property type="evidence" value="ECO:0007669"/>
    <property type="project" value="InterPro"/>
</dbReference>
<dbReference type="Pfam" id="PF16448">
    <property type="entry name" value="LapD_MoxY_N"/>
    <property type="match status" value="1"/>
</dbReference>
<dbReference type="SMART" id="SM00267">
    <property type="entry name" value="GGDEF"/>
    <property type="match status" value="1"/>
</dbReference>
<evidence type="ECO:0000259" key="4">
    <source>
        <dbReference type="PROSITE" id="PS50887"/>
    </source>
</evidence>
<keyword evidence="1" id="KW-0812">Transmembrane</keyword>
<reference evidence="5" key="1">
    <citation type="submission" date="2018-06" db="EMBL/GenBank/DDBJ databases">
        <authorList>
            <person name="Zhirakovskaya E."/>
        </authorList>
    </citation>
    <scope>NUCLEOTIDE SEQUENCE</scope>
</reference>
<feature type="domain" description="EAL" evidence="2">
    <location>
        <begin position="407"/>
        <end position="654"/>
    </location>
</feature>
<dbReference type="InterPro" id="IPR032244">
    <property type="entry name" value="LapD_MoxY_N"/>
</dbReference>
<dbReference type="AlphaFoldDB" id="A0A3B0WF12"/>
<dbReference type="SUPFAM" id="SSF55073">
    <property type="entry name" value="Nucleotide cyclase"/>
    <property type="match status" value="1"/>
</dbReference>
<feature type="domain" description="GGDEF" evidence="4">
    <location>
        <begin position="266"/>
        <end position="399"/>
    </location>
</feature>
<protein>
    <submittedName>
        <fullName evidence="5">Membrane bound c-di-GMP receptor LapD</fullName>
    </submittedName>
</protein>
<keyword evidence="1" id="KW-0472">Membrane</keyword>
<dbReference type="PROSITE" id="PS50883">
    <property type="entry name" value="EAL"/>
    <property type="match status" value="1"/>
</dbReference>
<feature type="transmembrane region" description="Helical" evidence="1">
    <location>
        <begin position="152"/>
        <end position="171"/>
    </location>
</feature>
<dbReference type="Pfam" id="PF00990">
    <property type="entry name" value="GGDEF"/>
    <property type="match status" value="1"/>
</dbReference>
<dbReference type="NCBIfam" id="TIGR00254">
    <property type="entry name" value="GGDEF"/>
    <property type="match status" value="1"/>
</dbReference>
<dbReference type="InterPro" id="IPR050706">
    <property type="entry name" value="Cyclic-di-GMP_PDE-like"/>
</dbReference>
<dbReference type="Pfam" id="PF00563">
    <property type="entry name" value="EAL"/>
    <property type="match status" value="1"/>
</dbReference>
<sequence>MSLNKQMVLFIASLLIILLIGTFALNLNSTKIFLQDQLSSHAQDTATSLGLSLSSLKEPNDFSSMETMINAVFDRGYYANITLKDTEGKLLYQRTNTQEMDNVPSFFIHAVKLTTPTAESLIQSGWIPVGTLTVTSHTGYAYIELWNSALTLLAWFTFLALLAIAIIVYALKLILAPLKELEVQAQAIVNKEYHIQELQPKTTEFREVVYAMNTMVSKLKTVFERDANTAEKLQKMAYQDPVTSLHNRRHFEMLLDSLLDPANESISGVIVLLRIHHLKSMNEKYGYITGDQFIKLLAENMQANLSHSHSIFARLNGSELIAILPATHAEQVKPQIELIAEHVPNILKRLTTEETTTSLSIAYLHYEPNQSRSTLLANLDFAINQANQLGKNQLFFYKTDQANQTSHSLWEKKLDQAFFEERFNLFQQSAYNKNREIHDQEVLVRLTDFDGIIRTAGYFMPAIEQLNRIEEIDKLVIKLSLQYLKAHPNSLPIAINLSKSVLTNPLLKNWLINTLTDFKAKASVSHLSFEMPERLILDEKGISSPLISDVKQLGIGFGIDHFGSRLTNVSYLQTLHPDYIKLDPSFSKAIIKDEQTQNYVHSLCELANSLDIKVIAMSIENEEQQKEFFNLGVEYFQGYYYGAPSALSGSNYSA</sequence>
<name>A0A3B0WF12_9ZZZZ</name>